<sequence>MLSVFLYELPVRIPGHHSVSSETYPCWAFIDVVICQQTLMHTSESGLSSNGTILADFSEQISSFLLDGGNSPLFHFLNISHIHVCELELYNLGIDFGLEKVFTEVISVFVFSCEHNGHGGLVDWLDGGWYDAVTLSPLFTFYSFISLSCLYIFRSLRCGKQFVAYITIETIVKTVASCNGHRLGEFGVQMVSDSLILYYDTTLPYDVKFMISMIFMR</sequence>
<accession>A0A5N6K273</accession>
<proteinExistence type="predicted"/>
<keyword evidence="2" id="KW-1185">Reference proteome</keyword>
<protein>
    <submittedName>
        <fullName evidence="1">Uncharacterized protein</fullName>
    </submittedName>
</protein>
<name>A0A5N6K273_MONLA</name>
<evidence type="ECO:0000313" key="2">
    <source>
        <dbReference type="Proteomes" id="UP000326757"/>
    </source>
</evidence>
<dbReference type="AlphaFoldDB" id="A0A5N6K273"/>
<organism evidence="1 2">
    <name type="scientific">Monilinia laxa</name>
    <name type="common">Brown rot fungus</name>
    <name type="synonym">Sclerotinia laxa</name>
    <dbReference type="NCBI Taxonomy" id="61186"/>
    <lineage>
        <taxon>Eukaryota</taxon>
        <taxon>Fungi</taxon>
        <taxon>Dikarya</taxon>
        <taxon>Ascomycota</taxon>
        <taxon>Pezizomycotina</taxon>
        <taxon>Leotiomycetes</taxon>
        <taxon>Helotiales</taxon>
        <taxon>Sclerotiniaceae</taxon>
        <taxon>Monilinia</taxon>
    </lineage>
</organism>
<dbReference type="Proteomes" id="UP000326757">
    <property type="component" value="Unassembled WGS sequence"/>
</dbReference>
<gene>
    <name evidence="1" type="ORF">EYC80_008890</name>
</gene>
<reference evidence="1 2" key="1">
    <citation type="submission" date="2019-06" db="EMBL/GenBank/DDBJ databases">
        <title>Genome Sequence of the Brown Rot Fungal Pathogen Monilinia laxa.</title>
        <authorList>
            <person name="De Miccolis Angelini R.M."/>
            <person name="Landi L."/>
            <person name="Abate D."/>
            <person name="Pollastro S."/>
            <person name="Romanazzi G."/>
            <person name="Faretra F."/>
        </authorList>
    </citation>
    <scope>NUCLEOTIDE SEQUENCE [LARGE SCALE GENOMIC DNA]</scope>
    <source>
        <strain evidence="1 2">Mlax316</strain>
    </source>
</reference>
<evidence type="ECO:0000313" key="1">
    <source>
        <dbReference type="EMBL" id="KAB8296089.1"/>
    </source>
</evidence>
<comment type="caution">
    <text evidence="1">The sequence shown here is derived from an EMBL/GenBank/DDBJ whole genome shotgun (WGS) entry which is preliminary data.</text>
</comment>
<dbReference type="EMBL" id="VIGI01000009">
    <property type="protein sequence ID" value="KAB8296089.1"/>
    <property type="molecule type" value="Genomic_DNA"/>
</dbReference>